<feature type="transmembrane region" description="Helical" evidence="1">
    <location>
        <begin position="80"/>
        <end position="101"/>
    </location>
</feature>
<evidence type="ECO:0000256" key="1">
    <source>
        <dbReference type="SAM" id="Phobius"/>
    </source>
</evidence>
<accession>A0A3R9WIL5</accession>
<evidence type="ECO:0000313" key="3">
    <source>
        <dbReference type="EMBL" id="RSL18059.1"/>
    </source>
</evidence>
<evidence type="ECO:0000313" key="4">
    <source>
        <dbReference type="Proteomes" id="UP000269669"/>
    </source>
</evidence>
<evidence type="ECO:0000259" key="2">
    <source>
        <dbReference type="Pfam" id="PF19762"/>
    </source>
</evidence>
<dbReference type="Proteomes" id="UP000269669">
    <property type="component" value="Unassembled WGS sequence"/>
</dbReference>
<dbReference type="RefSeq" id="WP_125486468.1">
    <property type="nucleotide sequence ID" value="NZ_RSDW01000001.1"/>
</dbReference>
<proteinExistence type="predicted"/>
<dbReference type="OrthoDB" id="118316at2"/>
<dbReference type="EMBL" id="RSDW01000001">
    <property type="protein sequence ID" value="RSL18059.1"/>
    <property type="molecule type" value="Genomic_DNA"/>
</dbReference>
<feature type="transmembrane region" description="Helical" evidence="1">
    <location>
        <begin position="107"/>
        <end position="128"/>
    </location>
</feature>
<protein>
    <recommendedName>
        <fullName evidence="2">DUF6249 domain-containing protein</fullName>
    </recommendedName>
</protein>
<name>A0A3R9WIL5_9BACT</name>
<feature type="domain" description="DUF6249" evidence="2">
    <location>
        <begin position="19"/>
        <end position="131"/>
    </location>
</feature>
<feature type="transmembrane region" description="Helical" evidence="1">
    <location>
        <begin position="6"/>
        <end position="27"/>
    </location>
</feature>
<keyword evidence="4" id="KW-1185">Reference proteome</keyword>
<keyword evidence="1" id="KW-0812">Transmembrane</keyword>
<sequence>MEVFTTPFIVPLGAFAVAIVAVVAGIWSQAHAVRVKAEQRIAMLARGMSVAEIEQLLGSGQEEKKAPKDPLRSLSNARRAGIVLVSTGVGLLFFFFALTAIIGERAILSGAAAGLIPLAIGIGFFIDYNLQKRELSRFGLEVDAELPNVHGR</sequence>
<dbReference type="InterPro" id="IPR046216">
    <property type="entry name" value="DUF6249"/>
</dbReference>
<reference evidence="3 4" key="1">
    <citation type="submission" date="2018-12" db="EMBL/GenBank/DDBJ databases">
        <title>Sequencing of bacterial isolates from soil warming experiment in Harvard Forest, Massachusetts, USA.</title>
        <authorList>
            <person name="Deangelis K."/>
        </authorList>
    </citation>
    <scope>NUCLEOTIDE SEQUENCE [LARGE SCALE GENOMIC DNA]</scope>
    <source>
        <strain evidence="3 4">EB153</strain>
    </source>
</reference>
<keyword evidence="1" id="KW-0472">Membrane</keyword>
<organism evidence="3 4">
    <name type="scientific">Edaphobacter aggregans</name>
    <dbReference type="NCBI Taxonomy" id="570835"/>
    <lineage>
        <taxon>Bacteria</taxon>
        <taxon>Pseudomonadati</taxon>
        <taxon>Acidobacteriota</taxon>
        <taxon>Terriglobia</taxon>
        <taxon>Terriglobales</taxon>
        <taxon>Acidobacteriaceae</taxon>
        <taxon>Edaphobacter</taxon>
    </lineage>
</organism>
<dbReference type="Pfam" id="PF19762">
    <property type="entry name" value="DUF6249"/>
    <property type="match status" value="1"/>
</dbReference>
<dbReference type="AlphaFoldDB" id="A0A3R9WIL5"/>
<keyword evidence="1" id="KW-1133">Transmembrane helix</keyword>
<gene>
    <name evidence="3" type="ORF">EDE15_3615</name>
</gene>
<comment type="caution">
    <text evidence="3">The sequence shown here is derived from an EMBL/GenBank/DDBJ whole genome shotgun (WGS) entry which is preliminary data.</text>
</comment>